<reference evidence="9 10" key="1">
    <citation type="submission" date="2018-08" db="EMBL/GenBank/DDBJ databases">
        <title>Whole genome sequence analysis of Dermacoccus abyssi bacteria isolated from Deep Mariana trench Micromonospora spp reveals genes involved in the environmental adaptation and production of secondary metabolites.</title>
        <authorList>
            <person name="Abdel-Mageed W.M."/>
            <person name="Lehri B."/>
            <person name="Nouioui I."/>
            <person name="Goodfellow I."/>
            <person name="Jaspars M."/>
            <person name="Karlyshev A."/>
        </authorList>
    </citation>
    <scope>NUCLEOTIDE SEQUENCE [LARGE SCALE GENOMIC DNA]</scope>
    <source>
        <strain evidence="9 10">MT1.1</strain>
    </source>
</reference>
<dbReference type="Proteomes" id="UP000285376">
    <property type="component" value="Unassembled WGS sequence"/>
</dbReference>
<evidence type="ECO:0000256" key="3">
    <source>
        <dbReference type="ARBA" id="ARBA00022692"/>
    </source>
</evidence>
<evidence type="ECO:0000259" key="8">
    <source>
        <dbReference type="Pfam" id="PF04138"/>
    </source>
</evidence>
<keyword evidence="5 7" id="KW-0472">Membrane</keyword>
<feature type="transmembrane region" description="Helical" evidence="7">
    <location>
        <begin position="126"/>
        <end position="146"/>
    </location>
</feature>
<dbReference type="PANTHER" id="PTHR38459">
    <property type="entry name" value="PROPHAGE BACTOPRENOL-LINKED GLUCOSE TRANSLOCASE HOMOLOG"/>
    <property type="match status" value="1"/>
</dbReference>
<feature type="transmembrane region" description="Helical" evidence="7">
    <location>
        <begin position="32"/>
        <end position="52"/>
    </location>
</feature>
<dbReference type="RefSeq" id="WP_118914311.1">
    <property type="nucleotide sequence ID" value="NZ_CBCRVH010000015.1"/>
</dbReference>
<dbReference type="GO" id="GO:0005886">
    <property type="term" value="C:plasma membrane"/>
    <property type="evidence" value="ECO:0007669"/>
    <property type="project" value="TreeGrafter"/>
</dbReference>
<comment type="similarity">
    <text evidence="2">Belongs to the GtrA family.</text>
</comment>
<feature type="domain" description="GtrA/DPMS transmembrane" evidence="8">
    <location>
        <begin position="31"/>
        <end position="152"/>
    </location>
</feature>
<dbReference type="InterPro" id="IPR007267">
    <property type="entry name" value="GtrA_DPMS_TM"/>
</dbReference>
<accession>A0A417Z2B0</accession>
<name>A0A417Z2B0_9MICO</name>
<protein>
    <submittedName>
        <fullName evidence="9">GtrA family protein</fullName>
    </submittedName>
</protein>
<feature type="region of interest" description="Disordered" evidence="6">
    <location>
        <begin position="1"/>
        <end position="22"/>
    </location>
</feature>
<evidence type="ECO:0000256" key="7">
    <source>
        <dbReference type="SAM" id="Phobius"/>
    </source>
</evidence>
<dbReference type="AlphaFoldDB" id="A0A417Z2B0"/>
<evidence type="ECO:0000256" key="6">
    <source>
        <dbReference type="SAM" id="MobiDB-lite"/>
    </source>
</evidence>
<evidence type="ECO:0000313" key="10">
    <source>
        <dbReference type="Proteomes" id="UP000285376"/>
    </source>
</evidence>
<gene>
    <name evidence="9" type="ORF">D1832_11985</name>
</gene>
<organism evidence="9 10">
    <name type="scientific">Dermacoccus abyssi</name>
    <dbReference type="NCBI Taxonomy" id="322596"/>
    <lineage>
        <taxon>Bacteria</taxon>
        <taxon>Bacillati</taxon>
        <taxon>Actinomycetota</taxon>
        <taxon>Actinomycetes</taxon>
        <taxon>Micrococcales</taxon>
        <taxon>Dermacoccaceae</taxon>
        <taxon>Dermacoccus</taxon>
    </lineage>
</organism>
<dbReference type="EMBL" id="QWLM01000015">
    <property type="protein sequence ID" value="RHW44587.1"/>
    <property type="molecule type" value="Genomic_DNA"/>
</dbReference>
<proteinExistence type="inferred from homology"/>
<evidence type="ECO:0000256" key="5">
    <source>
        <dbReference type="ARBA" id="ARBA00023136"/>
    </source>
</evidence>
<feature type="transmembrane region" description="Helical" evidence="7">
    <location>
        <begin position="95"/>
        <end position="120"/>
    </location>
</feature>
<keyword evidence="3 7" id="KW-0812">Transmembrane</keyword>
<feature type="transmembrane region" description="Helical" evidence="7">
    <location>
        <begin position="64"/>
        <end position="83"/>
    </location>
</feature>
<evidence type="ECO:0000313" key="9">
    <source>
        <dbReference type="EMBL" id="RHW44587.1"/>
    </source>
</evidence>
<dbReference type="InterPro" id="IPR051401">
    <property type="entry name" value="GtrA_CellWall_Glycosyl"/>
</dbReference>
<evidence type="ECO:0000256" key="1">
    <source>
        <dbReference type="ARBA" id="ARBA00004141"/>
    </source>
</evidence>
<keyword evidence="4 7" id="KW-1133">Transmembrane helix</keyword>
<dbReference type="GO" id="GO:0000271">
    <property type="term" value="P:polysaccharide biosynthetic process"/>
    <property type="evidence" value="ECO:0007669"/>
    <property type="project" value="InterPro"/>
</dbReference>
<evidence type="ECO:0000256" key="2">
    <source>
        <dbReference type="ARBA" id="ARBA00009399"/>
    </source>
</evidence>
<sequence>MTTQDTAASKPEAEQEPSSSPLSTFWREVSTFGFVGAFAAVIDLGLFNVLIHGALSDKYTTAKILSGAVATVFAWLGNRYWTFREREGRPVHHEVALFFGVNGVALAVTSAWVAFAHYVLDVTKPFWVNVHVVLGIGLGTLMRFVLYRTVVFGKAAEQGAPPTHRDAHEK</sequence>
<dbReference type="Pfam" id="PF04138">
    <property type="entry name" value="GtrA_DPMS_TM"/>
    <property type="match status" value="1"/>
</dbReference>
<comment type="caution">
    <text evidence="9">The sequence shown here is derived from an EMBL/GenBank/DDBJ whole genome shotgun (WGS) entry which is preliminary data.</text>
</comment>
<dbReference type="PANTHER" id="PTHR38459:SF1">
    <property type="entry name" value="PROPHAGE BACTOPRENOL-LINKED GLUCOSE TRANSLOCASE HOMOLOG"/>
    <property type="match status" value="1"/>
</dbReference>
<evidence type="ECO:0000256" key="4">
    <source>
        <dbReference type="ARBA" id="ARBA00022989"/>
    </source>
</evidence>
<comment type="subcellular location">
    <subcellularLocation>
        <location evidence="1">Membrane</location>
        <topology evidence="1">Multi-pass membrane protein</topology>
    </subcellularLocation>
</comment>